<dbReference type="Proteomes" id="UP000292082">
    <property type="component" value="Unassembled WGS sequence"/>
</dbReference>
<dbReference type="PANTHER" id="PTHR15375:SF26">
    <property type="entry name" value="PROTEIN CHIFFON"/>
    <property type="match status" value="1"/>
</dbReference>
<dbReference type="GO" id="GO:0043539">
    <property type="term" value="F:protein serine/threonine kinase activator activity"/>
    <property type="evidence" value="ECO:0007669"/>
    <property type="project" value="TreeGrafter"/>
</dbReference>
<dbReference type="InterPro" id="IPR006572">
    <property type="entry name" value="Znf_DBF"/>
</dbReference>
<keyword evidence="8" id="KW-1185">Reference proteome</keyword>
<accession>A0A4Q9QBV2</accession>
<protein>
    <submittedName>
        <fullName evidence="7">Dfp1/Him1, central region-domain-containing protein</fullName>
    </submittedName>
</protein>
<evidence type="ECO:0000256" key="5">
    <source>
        <dbReference type="SAM" id="MobiDB-lite"/>
    </source>
</evidence>
<dbReference type="GO" id="GO:0031431">
    <property type="term" value="C:Dbf4-dependent protein kinase complex"/>
    <property type="evidence" value="ECO:0007669"/>
    <property type="project" value="TreeGrafter"/>
</dbReference>
<dbReference type="InterPro" id="IPR051590">
    <property type="entry name" value="Replication_Regulatory_Kinase"/>
</dbReference>
<evidence type="ECO:0000259" key="6">
    <source>
        <dbReference type="PROSITE" id="PS51265"/>
    </source>
</evidence>
<dbReference type="Pfam" id="PF08630">
    <property type="entry name" value="Dfp1_Him1_M"/>
    <property type="match status" value="1"/>
</dbReference>
<feature type="compositionally biased region" description="Basic and acidic residues" evidence="5">
    <location>
        <begin position="58"/>
        <end position="76"/>
    </location>
</feature>
<feature type="compositionally biased region" description="Basic and acidic residues" evidence="5">
    <location>
        <begin position="318"/>
        <end position="338"/>
    </location>
</feature>
<dbReference type="Gene3D" id="6.10.250.3410">
    <property type="entry name" value="DBF zinc finger"/>
    <property type="match status" value="1"/>
</dbReference>
<evidence type="ECO:0000256" key="4">
    <source>
        <dbReference type="PROSITE-ProRule" id="PRU00600"/>
    </source>
</evidence>
<dbReference type="PANTHER" id="PTHR15375">
    <property type="entry name" value="ACTIVATOR OF S-PHASE KINASE-RELATED"/>
    <property type="match status" value="1"/>
</dbReference>
<proteinExistence type="predicted"/>
<evidence type="ECO:0000256" key="3">
    <source>
        <dbReference type="ARBA" id="ARBA00022833"/>
    </source>
</evidence>
<reference evidence="7 8" key="1">
    <citation type="submission" date="2019-01" db="EMBL/GenBank/DDBJ databases">
        <title>Draft genome sequences of three monokaryotic isolates of the white-rot basidiomycete fungus Dichomitus squalens.</title>
        <authorList>
            <consortium name="DOE Joint Genome Institute"/>
            <person name="Lopez S.C."/>
            <person name="Andreopoulos B."/>
            <person name="Pangilinan J."/>
            <person name="Lipzen A."/>
            <person name="Riley R."/>
            <person name="Ahrendt S."/>
            <person name="Ng V."/>
            <person name="Barry K."/>
            <person name="Daum C."/>
            <person name="Grigoriev I.V."/>
            <person name="Hilden K.S."/>
            <person name="Makela M.R."/>
            <person name="de Vries R.P."/>
        </authorList>
    </citation>
    <scope>NUCLEOTIDE SEQUENCE [LARGE SCALE GENOMIC DNA]</scope>
    <source>
        <strain evidence="7 8">CBS 464.89</strain>
    </source>
</reference>
<feature type="region of interest" description="Disordered" evidence="5">
    <location>
        <begin position="1"/>
        <end position="76"/>
    </location>
</feature>
<dbReference type="Pfam" id="PF22437">
    <property type="entry name" value="DBF4_BRCT"/>
    <property type="match status" value="1"/>
</dbReference>
<keyword evidence="1" id="KW-0479">Metal-binding</keyword>
<dbReference type="InterPro" id="IPR013939">
    <property type="entry name" value="Regulatory_Dfp1/Him1"/>
</dbReference>
<dbReference type="GO" id="GO:0003676">
    <property type="term" value="F:nucleic acid binding"/>
    <property type="evidence" value="ECO:0007669"/>
    <property type="project" value="InterPro"/>
</dbReference>
<dbReference type="Gene3D" id="3.40.50.10190">
    <property type="entry name" value="BRCT domain"/>
    <property type="match status" value="1"/>
</dbReference>
<organism evidence="7 8">
    <name type="scientific">Dichomitus squalens</name>
    <dbReference type="NCBI Taxonomy" id="114155"/>
    <lineage>
        <taxon>Eukaryota</taxon>
        <taxon>Fungi</taxon>
        <taxon>Dikarya</taxon>
        <taxon>Basidiomycota</taxon>
        <taxon>Agaricomycotina</taxon>
        <taxon>Agaricomycetes</taxon>
        <taxon>Polyporales</taxon>
        <taxon>Polyporaceae</taxon>
        <taxon>Dichomitus</taxon>
    </lineage>
</organism>
<dbReference type="PROSITE" id="PS51265">
    <property type="entry name" value="ZF_DBF4"/>
    <property type="match status" value="1"/>
</dbReference>
<dbReference type="Pfam" id="PF07535">
    <property type="entry name" value="zf-DBF"/>
    <property type="match status" value="1"/>
</dbReference>
<feature type="compositionally biased region" description="Basic residues" evidence="5">
    <location>
        <begin position="339"/>
        <end position="352"/>
    </location>
</feature>
<dbReference type="GO" id="GO:0008270">
    <property type="term" value="F:zinc ion binding"/>
    <property type="evidence" value="ECO:0007669"/>
    <property type="project" value="UniProtKB-KW"/>
</dbReference>
<evidence type="ECO:0000256" key="2">
    <source>
        <dbReference type="ARBA" id="ARBA00022771"/>
    </source>
</evidence>
<dbReference type="SMART" id="SM00586">
    <property type="entry name" value="ZnF_DBF"/>
    <property type="match status" value="1"/>
</dbReference>
<dbReference type="CDD" id="cd00027">
    <property type="entry name" value="BRCT"/>
    <property type="match status" value="1"/>
</dbReference>
<name>A0A4Q9QBV2_9APHY</name>
<dbReference type="InterPro" id="IPR038545">
    <property type="entry name" value="Znf_DBF_sf"/>
</dbReference>
<dbReference type="AlphaFoldDB" id="A0A4Q9QBV2"/>
<feature type="compositionally biased region" description="Basic and acidic residues" evidence="5">
    <location>
        <begin position="21"/>
        <end position="34"/>
    </location>
</feature>
<sequence length="614" mass="69425">MSTSPCRTTLKRANVVLKRPHSPEPADTPTDHSSKRVKTTPSAPVVQESPTPAAAARAEAKKEKERRREKERIQREEEFKAKYSRAFPSWVFYFDLDSGNPETALIRNHLEKRVSYMGARIDDFFSKEITHFITLHDVDDKENKEKETVRAGAASAAAAAAGGGLLASPIKLRGRALTAGTKAESLVQKAQSFNMKIWSATKLHNVLDRCEAPRVSASGALPTAAQRSSKDHNLAQLLRTERLHGTSERDPSQRRHDFTYFSKDSYFVLVEDIKQELATVAAAEYPIQRTRDGKEKGAWPVLHCHPHARGPFLEYDEREERRRQKQEKAEHDRREERARRKARLLQHERKRRAQEVRMQQHELRRTASMNNLHRRAAYPDASVEALVDLDADFQEESHAEQVHASGYLASAAYMAASGNSVNITSNTGTSTAGGLLRSLTLPPALKDKLAQQITINRRVSAAAVPTDRDNKENVMGPPTTIPDRVKFLRKSKSTNTLKLPKRDEVSKPGYCECCRQKFEDFREHIVGRRHRKFAADDNNFKALDAVLSRVRRRTVDEVAEENERWLAEVTGGINTNDDDDDELLLASRQDEASDDDVHWDEWMTMDGAKVEANA</sequence>
<dbReference type="EMBL" id="ML145086">
    <property type="protein sequence ID" value="TBU64561.1"/>
    <property type="molecule type" value="Genomic_DNA"/>
</dbReference>
<evidence type="ECO:0000313" key="8">
    <source>
        <dbReference type="Proteomes" id="UP000292082"/>
    </source>
</evidence>
<gene>
    <name evidence="7" type="ORF">BD310DRAFT_944373</name>
</gene>
<evidence type="ECO:0000313" key="7">
    <source>
        <dbReference type="EMBL" id="TBU64561.1"/>
    </source>
</evidence>
<dbReference type="InterPro" id="IPR036420">
    <property type="entry name" value="BRCT_dom_sf"/>
</dbReference>
<dbReference type="GO" id="GO:1901987">
    <property type="term" value="P:regulation of cell cycle phase transition"/>
    <property type="evidence" value="ECO:0007669"/>
    <property type="project" value="TreeGrafter"/>
</dbReference>
<dbReference type="GO" id="GO:0010571">
    <property type="term" value="P:positive regulation of nuclear cell cycle DNA replication"/>
    <property type="evidence" value="ECO:0007669"/>
    <property type="project" value="TreeGrafter"/>
</dbReference>
<feature type="region of interest" description="Disordered" evidence="5">
    <location>
        <begin position="313"/>
        <end position="360"/>
    </location>
</feature>
<keyword evidence="3" id="KW-0862">Zinc</keyword>
<keyword evidence="2 4" id="KW-0863">Zinc-finger</keyword>
<dbReference type="FunFam" id="6.10.250.3410:FF:000001">
    <property type="entry name" value="Protein DBF4 homolog A"/>
    <property type="match status" value="1"/>
</dbReference>
<evidence type="ECO:0000256" key="1">
    <source>
        <dbReference type="ARBA" id="ARBA00022723"/>
    </source>
</evidence>
<feature type="domain" description="DBF4-type" evidence="6">
    <location>
        <begin position="504"/>
        <end position="553"/>
    </location>
</feature>
<dbReference type="STRING" id="114155.A0A4Q9QBV2"/>
<dbReference type="InterPro" id="IPR055116">
    <property type="entry name" value="DBF4_BRCT"/>
</dbReference>